<evidence type="ECO:0000256" key="1">
    <source>
        <dbReference type="SAM" id="MobiDB-lite"/>
    </source>
</evidence>
<accession>A0AAV4SYF8</accession>
<keyword evidence="3" id="KW-1185">Reference proteome</keyword>
<gene>
    <name evidence="2" type="ORF">CEXT_147221</name>
</gene>
<dbReference type="Proteomes" id="UP001054945">
    <property type="component" value="Unassembled WGS sequence"/>
</dbReference>
<comment type="caution">
    <text evidence="2">The sequence shown here is derived from an EMBL/GenBank/DDBJ whole genome shotgun (WGS) entry which is preliminary data.</text>
</comment>
<reference evidence="2 3" key="1">
    <citation type="submission" date="2021-06" db="EMBL/GenBank/DDBJ databases">
        <title>Caerostris extrusa draft genome.</title>
        <authorList>
            <person name="Kono N."/>
            <person name="Arakawa K."/>
        </authorList>
    </citation>
    <scope>NUCLEOTIDE SEQUENCE [LARGE SCALE GENOMIC DNA]</scope>
</reference>
<dbReference type="EMBL" id="BPLR01010249">
    <property type="protein sequence ID" value="GIY38021.1"/>
    <property type="molecule type" value="Genomic_DNA"/>
</dbReference>
<sequence>MLNNEALNRFTKRGPFRVRMKETSSKDRFSKHLNRTTTLAKRQLFTFYRLAHPYTDWKTGEPPRLRDSERSARAVGGGRERCVSPSDETSQWEGVGARRERTPRHIGRSAAPLEFRRGAPARENEHVRCGELPLAEHVDAPASPPARGPRSRGPPSPGGTPGRPVGPLRRLRTDTFTHSW</sequence>
<proteinExistence type="predicted"/>
<feature type="compositionally biased region" description="Pro residues" evidence="1">
    <location>
        <begin position="142"/>
        <end position="158"/>
    </location>
</feature>
<feature type="region of interest" description="Disordered" evidence="1">
    <location>
        <begin position="58"/>
        <end position="180"/>
    </location>
</feature>
<evidence type="ECO:0000313" key="3">
    <source>
        <dbReference type="Proteomes" id="UP001054945"/>
    </source>
</evidence>
<feature type="compositionally biased region" description="Basic and acidic residues" evidence="1">
    <location>
        <begin position="114"/>
        <end position="139"/>
    </location>
</feature>
<protein>
    <submittedName>
        <fullName evidence="2">Uncharacterized protein</fullName>
    </submittedName>
</protein>
<dbReference type="AlphaFoldDB" id="A0AAV4SYF8"/>
<organism evidence="2 3">
    <name type="scientific">Caerostris extrusa</name>
    <name type="common">Bark spider</name>
    <name type="synonym">Caerostris bankana</name>
    <dbReference type="NCBI Taxonomy" id="172846"/>
    <lineage>
        <taxon>Eukaryota</taxon>
        <taxon>Metazoa</taxon>
        <taxon>Ecdysozoa</taxon>
        <taxon>Arthropoda</taxon>
        <taxon>Chelicerata</taxon>
        <taxon>Arachnida</taxon>
        <taxon>Araneae</taxon>
        <taxon>Araneomorphae</taxon>
        <taxon>Entelegynae</taxon>
        <taxon>Araneoidea</taxon>
        <taxon>Araneidae</taxon>
        <taxon>Caerostris</taxon>
    </lineage>
</organism>
<feature type="compositionally biased region" description="Basic and acidic residues" evidence="1">
    <location>
        <begin position="171"/>
        <end position="180"/>
    </location>
</feature>
<evidence type="ECO:0000313" key="2">
    <source>
        <dbReference type="EMBL" id="GIY38021.1"/>
    </source>
</evidence>
<name>A0AAV4SYF8_CAEEX</name>
<feature type="compositionally biased region" description="Basic and acidic residues" evidence="1">
    <location>
        <begin position="58"/>
        <end position="82"/>
    </location>
</feature>